<dbReference type="PANTHER" id="PTHR33867:SF1">
    <property type="entry name" value="RIBOSOME MATURATION FACTOR RIMP"/>
    <property type="match status" value="1"/>
</dbReference>
<dbReference type="Gene3D" id="2.30.30.180">
    <property type="entry name" value="Ribosome maturation factor RimP, C-terminal domain"/>
    <property type="match status" value="1"/>
</dbReference>
<dbReference type="GO" id="GO:0000028">
    <property type="term" value="P:ribosomal small subunit assembly"/>
    <property type="evidence" value="ECO:0007669"/>
    <property type="project" value="TreeGrafter"/>
</dbReference>
<keyword evidence="3" id="KW-1185">Reference proteome</keyword>
<dbReference type="STRING" id="1423721.LA20533_00375"/>
<dbReference type="NCBIfam" id="NF000928">
    <property type="entry name" value="PRK00092.1-2"/>
    <property type="match status" value="1"/>
</dbReference>
<dbReference type="InterPro" id="IPR036847">
    <property type="entry name" value="RimP_C_sf"/>
</dbReference>
<dbReference type="InterPro" id="IPR028998">
    <property type="entry name" value="RimP_C"/>
</dbReference>
<dbReference type="CDD" id="cd01734">
    <property type="entry name" value="YlxS_C"/>
    <property type="match status" value="1"/>
</dbReference>
<proteinExistence type="inferred from homology"/>
<dbReference type="KEGG" id="lah:LA20533_00375"/>
<dbReference type="PATRIC" id="fig|1423721.4.peg.737"/>
<dbReference type="EMBL" id="AYYS01000009">
    <property type="protein sequence ID" value="KRM42930.1"/>
    <property type="molecule type" value="Genomic_DNA"/>
</dbReference>
<dbReference type="PANTHER" id="PTHR33867">
    <property type="entry name" value="RIBOSOME MATURATION FACTOR RIMP"/>
    <property type="match status" value="1"/>
</dbReference>
<accession>A0A0R1YKY5</accession>
<dbReference type="AlphaFoldDB" id="A0A0R1YKY5"/>
<comment type="function">
    <text evidence="1">Required for maturation of 30S ribosomal subunits.</text>
</comment>
<comment type="caution">
    <text evidence="2">The sequence shown here is derived from an EMBL/GenBank/DDBJ whole genome shotgun (WGS) entry which is preliminary data.</text>
</comment>
<dbReference type="OrthoDB" id="9805006at2"/>
<dbReference type="Proteomes" id="UP000051230">
    <property type="component" value="Unassembled WGS sequence"/>
</dbReference>
<dbReference type="SUPFAM" id="SSF75420">
    <property type="entry name" value="YhbC-like, N-terminal domain"/>
    <property type="match status" value="1"/>
</dbReference>
<dbReference type="InterPro" id="IPR035956">
    <property type="entry name" value="RimP_N_sf"/>
</dbReference>
<evidence type="ECO:0000313" key="2">
    <source>
        <dbReference type="EMBL" id="KRM42930.1"/>
    </source>
</evidence>
<gene>
    <name evidence="1" type="primary">rimP</name>
    <name evidence="2" type="ORF">FD40_GL000727</name>
</gene>
<name>A0A0R1YKY5_9LACO</name>
<organism evidence="2 3">
    <name type="scientific">Amylolactobacillus amylophilus DSM 20533 = JCM 1125</name>
    <dbReference type="NCBI Taxonomy" id="1423721"/>
    <lineage>
        <taxon>Bacteria</taxon>
        <taxon>Bacillati</taxon>
        <taxon>Bacillota</taxon>
        <taxon>Bacilli</taxon>
        <taxon>Lactobacillales</taxon>
        <taxon>Lactobacillaceae</taxon>
        <taxon>Amylolactobacillus</taxon>
    </lineage>
</organism>
<dbReference type="Gene3D" id="3.30.300.70">
    <property type="entry name" value="RimP-like superfamily, N-terminal"/>
    <property type="match status" value="1"/>
</dbReference>
<sequence length="157" mass="18059">MTEVVDVVKQAIQPIIDERGLELVDMEYVKEKATFYLRIYIDTVGGIDIEEIAAASELISEKLDELDPDPFPVPYLLEVSSPGIERPIKTAQDWQKALNSYIHVGLYQKMDQQKVFEGTLLAYDDEEISLQIKIKTRTKEIKIPRKNIAKIRFAIEF</sequence>
<dbReference type="HAMAP" id="MF_01077">
    <property type="entry name" value="RimP"/>
    <property type="match status" value="1"/>
</dbReference>
<dbReference type="SUPFAM" id="SSF74942">
    <property type="entry name" value="YhbC-like, C-terminal domain"/>
    <property type="match status" value="1"/>
</dbReference>
<reference evidence="2 3" key="1">
    <citation type="journal article" date="2015" name="Genome Announc.">
        <title>Expanding the biotechnology potential of lactobacilli through comparative genomics of 213 strains and associated genera.</title>
        <authorList>
            <person name="Sun Z."/>
            <person name="Harris H.M."/>
            <person name="McCann A."/>
            <person name="Guo C."/>
            <person name="Argimon S."/>
            <person name="Zhang W."/>
            <person name="Yang X."/>
            <person name="Jeffery I.B."/>
            <person name="Cooney J.C."/>
            <person name="Kagawa T.F."/>
            <person name="Liu W."/>
            <person name="Song Y."/>
            <person name="Salvetti E."/>
            <person name="Wrobel A."/>
            <person name="Rasinkangas P."/>
            <person name="Parkhill J."/>
            <person name="Rea M.C."/>
            <person name="O'Sullivan O."/>
            <person name="Ritari J."/>
            <person name="Douillard F.P."/>
            <person name="Paul Ross R."/>
            <person name="Yang R."/>
            <person name="Briner A.E."/>
            <person name="Felis G.E."/>
            <person name="de Vos W.M."/>
            <person name="Barrangou R."/>
            <person name="Klaenhammer T.R."/>
            <person name="Caufield P.W."/>
            <person name="Cui Y."/>
            <person name="Zhang H."/>
            <person name="O'Toole P.W."/>
        </authorList>
    </citation>
    <scope>NUCLEOTIDE SEQUENCE [LARGE SCALE GENOMIC DNA]</scope>
    <source>
        <strain evidence="2 3">DSM 20533</strain>
    </source>
</reference>
<comment type="subcellular location">
    <subcellularLocation>
        <location evidence="1">Cytoplasm</location>
    </subcellularLocation>
</comment>
<dbReference type="RefSeq" id="WP_056946252.1">
    <property type="nucleotide sequence ID" value="NZ_AYYS01000009.1"/>
</dbReference>
<keyword evidence="1" id="KW-0690">Ribosome biogenesis</keyword>
<dbReference type="GO" id="GO:0006412">
    <property type="term" value="P:translation"/>
    <property type="evidence" value="ECO:0007669"/>
    <property type="project" value="TreeGrafter"/>
</dbReference>
<evidence type="ECO:0000256" key="1">
    <source>
        <dbReference type="HAMAP-Rule" id="MF_01077"/>
    </source>
</evidence>
<dbReference type="InterPro" id="IPR028989">
    <property type="entry name" value="RimP_N"/>
</dbReference>
<dbReference type="GO" id="GO:0005829">
    <property type="term" value="C:cytosol"/>
    <property type="evidence" value="ECO:0007669"/>
    <property type="project" value="TreeGrafter"/>
</dbReference>
<dbReference type="InterPro" id="IPR003728">
    <property type="entry name" value="Ribosome_maturation_RimP"/>
</dbReference>
<dbReference type="FunFam" id="3.30.300.70:FF:000001">
    <property type="entry name" value="Ribosome maturation factor RimP"/>
    <property type="match status" value="1"/>
</dbReference>
<dbReference type="Pfam" id="PF17384">
    <property type="entry name" value="DUF150_C"/>
    <property type="match status" value="1"/>
</dbReference>
<comment type="similarity">
    <text evidence="1">Belongs to the RimP family.</text>
</comment>
<protein>
    <recommendedName>
        <fullName evidence="1">Ribosome maturation factor RimP</fullName>
    </recommendedName>
</protein>
<keyword evidence="1" id="KW-0963">Cytoplasm</keyword>
<evidence type="ECO:0000313" key="3">
    <source>
        <dbReference type="Proteomes" id="UP000051230"/>
    </source>
</evidence>
<dbReference type="Pfam" id="PF02576">
    <property type="entry name" value="RimP_N"/>
    <property type="match status" value="1"/>
</dbReference>